<keyword evidence="3 5" id="KW-1133">Transmembrane helix</keyword>
<dbReference type="PANTHER" id="PTHR43632">
    <property type="entry name" value="PERMEASE COMPONENT OF TUNGSTATE ABC TRANSPORTER"/>
    <property type="match status" value="1"/>
</dbReference>
<name>A0A1M4YLW7_9FIRM</name>
<feature type="domain" description="ABC transmembrane type-1" evidence="6">
    <location>
        <begin position="26"/>
        <end position="222"/>
    </location>
</feature>
<sequence length="232" mass="24389">MDVFLNGFVMAVKLLLAGDKEIIEIALLTLKVSGTATLIAVFIGVPIGFLLALTSFPGRNLLVSIINYGMGLPPVVVGLVVWLLLSRYGPFGMLGLLYTPAAMVVAQGIIAFPIVTGFTLAAFQQLHPKLMLQILSLGASRLQLLWLMAREARMGLLAAVMAGFGGAVSEVGASMMVGGNLVGSTRTLTTATVLAVNKGQQELGIAFSIILLFIAFAVTVILTTAQQRGRCP</sequence>
<dbReference type="Gene3D" id="1.10.3720.10">
    <property type="entry name" value="MetI-like"/>
    <property type="match status" value="1"/>
</dbReference>
<gene>
    <name evidence="7" type="ORF">SAMN02745133_01732</name>
</gene>
<keyword evidence="4 5" id="KW-0472">Membrane</keyword>
<feature type="transmembrane region" description="Helical" evidence="5">
    <location>
        <begin position="203"/>
        <end position="225"/>
    </location>
</feature>
<dbReference type="Pfam" id="PF00528">
    <property type="entry name" value="BPD_transp_1"/>
    <property type="match status" value="1"/>
</dbReference>
<keyword evidence="8" id="KW-1185">Reference proteome</keyword>
<dbReference type="CDD" id="cd06261">
    <property type="entry name" value="TM_PBP2"/>
    <property type="match status" value="1"/>
</dbReference>
<accession>A0A1M4YLW7</accession>
<protein>
    <submittedName>
        <fullName evidence="7">Tungstate transport system permease protein</fullName>
    </submittedName>
</protein>
<dbReference type="NCBIfam" id="NF038017">
    <property type="entry name" value="ABC_perm1"/>
    <property type="match status" value="1"/>
</dbReference>
<keyword evidence="2 5" id="KW-0812">Transmembrane</keyword>
<dbReference type="PROSITE" id="PS50928">
    <property type="entry name" value="ABC_TM1"/>
    <property type="match status" value="1"/>
</dbReference>
<evidence type="ECO:0000256" key="4">
    <source>
        <dbReference type="ARBA" id="ARBA00023136"/>
    </source>
</evidence>
<evidence type="ECO:0000313" key="8">
    <source>
        <dbReference type="Proteomes" id="UP000184148"/>
    </source>
</evidence>
<dbReference type="InterPro" id="IPR000515">
    <property type="entry name" value="MetI-like"/>
</dbReference>
<evidence type="ECO:0000256" key="2">
    <source>
        <dbReference type="ARBA" id="ARBA00022692"/>
    </source>
</evidence>
<feature type="transmembrane region" description="Helical" evidence="5">
    <location>
        <begin position="32"/>
        <end position="53"/>
    </location>
</feature>
<evidence type="ECO:0000313" key="7">
    <source>
        <dbReference type="EMBL" id="SHF06648.1"/>
    </source>
</evidence>
<evidence type="ECO:0000256" key="5">
    <source>
        <dbReference type="RuleBase" id="RU363032"/>
    </source>
</evidence>
<dbReference type="SUPFAM" id="SSF161098">
    <property type="entry name" value="MetI-like"/>
    <property type="match status" value="1"/>
</dbReference>
<evidence type="ECO:0000256" key="3">
    <source>
        <dbReference type="ARBA" id="ARBA00022989"/>
    </source>
</evidence>
<comment type="subcellular location">
    <subcellularLocation>
        <location evidence="5">Cell membrane</location>
        <topology evidence="5">Multi-pass membrane protein</topology>
    </subcellularLocation>
    <subcellularLocation>
        <location evidence="1">Membrane</location>
        <topology evidence="1">Multi-pass membrane protein</topology>
    </subcellularLocation>
</comment>
<dbReference type="RefSeq" id="WP_073238728.1">
    <property type="nucleotide sequence ID" value="NZ_FQUY01000011.1"/>
</dbReference>
<evidence type="ECO:0000256" key="1">
    <source>
        <dbReference type="ARBA" id="ARBA00004141"/>
    </source>
</evidence>
<keyword evidence="5" id="KW-0813">Transport</keyword>
<dbReference type="GO" id="GO:0055085">
    <property type="term" value="P:transmembrane transport"/>
    <property type="evidence" value="ECO:0007669"/>
    <property type="project" value="InterPro"/>
</dbReference>
<organism evidence="7 8">
    <name type="scientific">Desulforamulus putei DSM 12395</name>
    <dbReference type="NCBI Taxonomy" id="1121429"/>
    <lineage>
        <taxon>Bacteria</taxon>
        <taxon>Bacillati</taxon>
        <taxon>Bacillota</taxon>
        <taxon>Clostridia</taxon>
        <taxon>Eubacteriales</taxon>
        <taxon>Peptococcaceae</taxon>
        <taxon>Desulforamulus</taxon>
    </lineage>
</organism>
<proteinExistence type="inferred from homology"/>
<dbReference type="OrthoDB" id="9781724at2"/>
<dbReference type="PANTHER" id="PTHR43632:SF1">
    <property type="entry name" value="PERMEASE COMPONENT OF TUNGSTATE ABC TRANSPORTER"/>
    <property type="match status" value="1"/>
</dbReference>
<dbReference type="InterPro" id="IPR035906">
    <property type="entry name" value="MetI-like_sf"/>
</dbReference>
<dbReference type="STRING" id="1121429.SAMN02745133_01732"/>
<feature type="transmembrane region" description="Helical" evidence="5">
    <location>
        <begin position="97"/>
        <end position="124"/>
    </location>
</feature>
<feature type="transmembrane region" description="Helical" evidence="5">
    <location>
        <begin position="156"/>
        <end position="183"/>
    </location>
</feature>
<evidence type="ECO:0000259" key="6">
    <source>
        <dbReference type="PROSITE" id="PS50928"/>
    </source>
</evidence>
<dbReference type="Proteomes" id="UP000184148">
    <property type="component" value="Unassembled WGS sequence"/>
</dbReference>
<comment type="similarity">
    <text evidence="5">Belongs to the binding-protein-dependent transport system permease family.</text>
</comment>
<dbReference type="EMBL" id="FQUY01000011">
    <property type="protein sequence ID" value="SHF06648.1"/>
    <property type="molecule type" value="Genomic_DNA"/>
</dbReference>
<dbReference type="AlphaFoldDB" id="A0A1M4YLW7"/>
<feature type="transmembrane region" description="Helical" evidence="5">
    <location>
        <begin position="65"/>
        <end position="85"/>
    </location>
</feature>
<dbReference type="GO" id="GO:0005886">
    <property type="term" value="C:plasma membrane"/>
    <property type="evidence" value="ECO:0007669"/>
    <property type="project" value="UniProtKB-SubCell"/>
</dbReference>
<dbReference type="InterPro" id="IPR049783">
    <property type="entry name" value="ABC_perm_TupB-like"/>
</dbReference>
<reference evidence="8" key="1">
    <citation type="submission" date="2016-11" db="EMBL/GenBank/DDBJ databases">
        <authorList>
            <person name="Varghese N."/>
            <person name="Submissions S."/>
        </authorList>
    </citation>
    <scope>NUCLEOTIDE SEQUENCE [LARGE SCALE GENOMIC DNA]</scope>
    <source>
        <strain evidence="8">DSM 12395</strain>
    </source>
</reference>